<organism evidence="3 4">
    <name type="scientific">Ectocarpus siliculosus</name>
    <name type="common">Brown alga</name>
    <name type="synonym">Conferva siliculosa</name>
    <dbReference type="NCBI Taxonomy" id="2880"/>
    <lineage>
        <taxon>Eukaryota</taxon>
        <taxon>Sar</taxon>
        <taxon>Stramenopiles</taxon>
        <taxon>Ochrophyta</taxon>
        <taxon>PX clade</taxon>
        <taxon>Phaeophyceae</taxon>
        <taxon>Ectocarpales</taxon>
        <taxon>Ectocarpaceae</taxon>
        <taxon>Ectocarpus</taxon>
    </lineage>
</organism>
<keyword evidence="4" id="KW-1185">Reference proteome</keyword>
<accession>D8LIU9</accession>
<feature type="transmembrane region" description="Helical" evidence="2">
    <location>
        <begin position="115"/>
        <end position="140"/>
    </location>
</feature>
<dbReference type="STRING" id="2880.D8LIU9"/>
<protein>
    <recommendedName>
        <fullName evidence="5">DUF819 domain-containing protein</fullName>
    </recommendedName>
</protein>
<feature type="region of interest" description="Disordered" evidence="1">
    <location>
        <begin position="331"/>
        <end position="366"/>
    </location>
</feature>
<dbReference type="Pfam" id="PF05684">
    <property type="entry name" value="DUF819"/>
    <property type="match status" value="1"/>
</dbReference>
<dbReference type="OMA" id="SKFFWLI"/>
<keyword evidence="2" id="KW-1133">Transmembrane helix</keyword>
<keyword evidence="2" id="KW-0472">Membrane</keyword>
<feature type="transmembrane region" description="Helical" evidence="2">
    <location>
        <begin position="213"/>
        <end position="230"/>
    </location>
</feature>
<feature type="region of interest" description="Disordered" evidence="1">
    <location>
        <begin position="26"/>
        <end position="58"/>
    </location>
</feature>
<evidence type="ECO:0000256" key="2">
    <source>
        <dbReference type="SAM" id="Phobius"/>
    </source>
</evidence>
<dbReference type="EMBL" id="FN649733">
    <property type="protein sequence ID" value="CBN76833.1"/>
    <property type="molecule type" value="Genomic_DNA"/>
</dbReference>
<feature type="transmembrane region" description="Helical" evidence="2">
    <location>
        <begin position="444"/>
        <end position="464"/>
    </location>
</feature>
<feature type="transmembrane region" description="Helical" evidence="2">
    <location>
        <begin position="470"/>
        <end position="492"/>
    </location>
</feature>
<feature type="compositionally biased region" description="Low complexity" evidence="1">
    <location>
        <begin position="357"/>
        <end position="366"/>
    </location>
</feature>
<feature type="transmembrane region" description="Helical" evidence="2">
    <location>
        <begin position="303"/>
        <end position="325"/>
    </location>
</feature>
<evidence type="ECO:0000313" key="4">
    <source>
        <dbReference type="Proteomes" id="UP000002630"/>
    </source>
</evidence>
<evidence type="ECO:0000256" key="1">
    <source>
        <dbReference type="SAM" id="MobiDB-lite"/>
    </source>
</evidence>
<feature type="transmembrane region" description="Helical" evidence="2">
    <location>
        <begin position="242"/>
        <end position="264"/>
    </location>
</feature>
<dbReference type="InterPro" id="IPR008537">
    <property type="entry name" value="DUF819"/>
</dbReference>
<proteinExistence type="predicted"/>
<feature type="transmembrane region" description="Helical" evidence="2">
    <location>
        <begin position="525"/>
        <end position="552"/>
    </location>
</feature>
<feature type="region of interest" description="Disordered" evidence="1">
    <location>
        <begin position="1"/>
        <end position="20"/>
    </location>
</feature>
<dbReference type="Proteomes" id="UP000002630">
    <property type="component" value="Linkage Group LG08"/>
</dbReference>
<dbReference type="OrthoDB" id="45797at2759"/>
<dbReference type="AlphaFoldDB" id="D8LIU9"/>
<evidence type="ECO:0000313" key="3">
    <source>
        <dbReference type="EMBL" id="CBN76833.1"/>
    </source>
</evidence>
<dbReference type="InParanoid" id="D8LIU9"/>
<name>D8LIU9_ECTSI</name>
<feature type="compositionally biased region" description="Polar residues" evidence="1">
    <location>
        <begin position="26"/>
        <end position="47"/>
    </location>
</feature>
<evidence type="ECO:0008006" key="5">
    <source>
        <dbReference type="Google" id="ProtNLM"/>
    </source>
</evidence>
<feature type="transmembrane region" description="Helical" evidence="2">
    <location>
        <begin position="413"/>
        <end position="432"/>
    </location>
</feature>
<reference evidence="3 4" key="1">
    <citation type="journal article" date="2010" name="Nature">
        <title>The Ectocarpus genome and the independent evolution of multicellularity in brown algae.</title>
        <authorList>
            <person name="Cock J.M."/>
            <person name="Sterck L."/>
            <person name="Rouze P."/>
            <person name="Scornet D."/>
            <person name="Allen A.E."/>
            <person name="Amoutzias G."/>
            <person name="Anthouard V."/>
            <person name="Artiguenave F."/>
            <person name="Aury J.M."/>
            <person name="Badger J.H."/>
            <person name="Beszteri B."/>
            <person name="Billiau K."/>
            <person name="Bonnet E."/>
            <person name="Bothwell J.H."/>
            <person name="Bowler C."/>
            <person name="Boyen C."/>
            <person name="Brownlee C."/>
            <person name="Carrano C.J."/>
            <person name="Charrier B."/>
            <person name="Cho G.Y."/>
            <person name="Coelho S.M."/>
            <person name="Collen J."/>
            <person name="Corre E."/>
            <person name="Da Silva C."/>
            <person name="Delage L."/>
            <person name="Delaroque N."/>
            <person name="Dittami S.M."/>
            <person name="Doulbeau S."/>
            <person name="Elias M."/>
            <person name="Farnham G."/>
            <person name="Gachon C.M."/>
            <person name="Gschloessl B."/>
            <person name="Heesch S."/>
            <person name="Jabbari K."/>
            <person name="Jubin C."/>
            <person name="Kawai H."/>
            <person name="Kimura K."/>
            <person name="Kloareg B."/>
            <person name="Kupper F.C."/>
            <person name="Lang D."/>
            <person name="Le Bail A."/>
            <person name="Leblanc C."/>
            <person name="Lerouge P."/>
            <person name="Lohr M."/>
            <person name="Lopez P.J."/>
            <person name="Martens C."/>
            <person name="Maumus F."/>
            <person name="Michel G."/>
            <person name="Miranda-Saavedra D."/>
            <person name="Morales J."/>
            <person name="Moreau H."/>
            <person name="Motomura T."/>
            <person name="Nagasato C."/>
            <person name="Napoli C.A."/>
            <person name="Nelson D.R."/>
            <person name="Nyvall-Collen P."/>
            <person name="Peters A.F."/>
            <person name="Pommier C."/>
            <person name="Potin P."/>
            <person name="Poulain J."/>
            <person name="Quesneville H."/>
            <person name="Read B."/>
            <person name="Rensing S.A."/>
            <person name="Ritter A."/>
            <person name="Rousvoal S."/>
            <person name="Samanta M."/>
            <person name="Samson G."/>
            <person name="Schroeder D.C."/>
            <person name="Segurens B."/>
            <person name="Strittmatter M."/>
            <person name="Tonon T."/>
            <person name="Tregear J.W."/>
            <person name="Valentin K."/>
            <person name="von Dassow P."/>
            <person name="Yamagishi T."/>
            <person name="Van de Peer Y."/>
            <person name="Wincker P."/>
        </authorList>
    </citation>
    <scope>NUCLEOTIDE SEQUENCE [LARGE SCALE GENOMIC DNA]</scope>
    <source>
        <strain evidence="4">Ec32 / CCAP1310/4</strain>
    </source>
</reference>
<feature type="transmembrane region" description="Helical" evidence="2">
    <location>
        <begin position="160"/>
        <end position="177"/>
    </location>
</feature>
<dbReference type="EMBL" id="FN648409">
    <property type="protein sequence ID" value="CBN76833.1"/>
    <property type="molecule type" value="Genomic_DNA"/>
</dbReference>
<dbReference type="PANTHER" id="PTHR34289">
    <property type="entry name" value="PROTEIN, PUTATIVE (DUF819)-RELATED"/>
    <property type="match status" value="1"/>
</dbReference>
<dbReference type="PANTHER" id="PTHR34289:SF8">
    <property type="entry name" value="DUF819 DOMAIN-CONTAINING PROTEIN"/>
    <property type="match status" value="1"/>
</dbReference>
<gene>
    <name evidence="3" type="ORF">Esi_0023_0041</name>
</gene>
<feature type="transmembrane region" description="Helical" evidence="2">
    <location>
        <begin position="189"/>
        <end position="207"/>
    </location>
</feature>
<dbReference type="eggNOG" id="ENOG502QQM4">
    <property type="taxonomic scope" value="Eukaryota"/>
</dbReference>
<sequence>MVQPRRWTPASFSRPRFENQQAVIETSTAAKQRSASGEGCQGTTRHQGGTGVSPKKRARRITKGIAMLARRGPFRGGMSNAGASEGLPKMGDRSACGNDGGEGTRDRALLLLPRVARWALLPSLALAGFAPAAAAAAAAAAGVGTTGAATALSTLLTNRWYVWAVLIASSSAGLWSERTRWGAAVSSPLVTMLLTITLCNVGVIPAASPAYDTVNQVFVPLAVPLLLFDADLQKVLRFAGTLLACFVIGAAGTVIGTAAAAAVVPLGLGGDGWKIASALAARHIGGAVNYVAVCETLGVSADAIVAGLAADNMVVSLYFIFLFWITKPDRQEEPTPATTTRQGSTKAIGSAQEEEAPAATPQQVSAATAGAAASPPPLAVTKETISYALTAACALCLCGELLSKVAFGGRVSAIPLVTLVTVAGATAAPSWVGRLGSVGAQLGILLMQLFFAVTGAQGSLAVVMGTAPSLLVFSLVQIAVHFGVLVGVGRLFRLPFRELALASNANVGGPTTAAAMAAAKGWKNLVLPALLTGVLGYATATFIGVGIGHAFLKALVAGAGV</sequence>
<feature type="compositionally biased region" description="Polar residues" evidence="1">
    <location>
        <begin position="336"/>
        <end position="347"/>
    </location>
</feature>
<keyword evidence="2" id="KW-0812">Transmembrane</keyword>